<proteinExistence type="predicted"/>
<dbReference type="OrthoDB" id="417481at2759"/>
<dbReference type="Pfam" id="PF04059">
    <property type="entry name" value="RRM_2"/>
    <property type="match status" value="1"/>
</dbReference>
<keyword evidence="4" id="KW-1185">Reference proteome</keyword>
<dbReference type="PANTHER" id="PTHR23189">
    <property type="entry name" value="RNA RECOGNITION MOTIF-CONTAINING"/>
    <property type="match status" value="1"/>
</dbReference>
<dbReference type="InterPro" id="IPR012677">
    <property type="entry name" value="Nucleotide-bd_a/b_plait_sf"/>
</dbReference>
<evidence type="ECO:0000256" key="1">
    <source>
        <dbReference type="ARBA" id="ARBA00022884"/>
    </source>
</evidence>
<sequence>MLSISKNGSLSLRKEKRFSAFEKLTGKQEKISISRNLLISGINNQSDQEKLEHHFSEFGDLHVFDTQQIAQCIAIVGYFDIRNAKAAFNYFSMIYAVEFLSDPPFDDYTDILYIYGEPGDTKDLNDIFADGCYEIQILGGLMGFKYWDLRQMWNKKSLLHLLGTGTRELNTIDKTKGNKENLPPFLIPRKNPESLSTYVIDLSAIMRGNDMRTTLMIKNIPNKYTQTMLLESIDKNHMLSYDFVYLPIDFKNKCNVGYAFINFVDYRFIPSFYTEFDGKKWDKFNSEKVCALAYARIQGRQSLIKHFQSSSIMGQEKSMRPVLLNSNNNY</sequence>
<dbReference type="GO" id="GO:0003723">
    <property type="term" value="F:RNA binding"/>
    <property type="evidence" value="ECO:0007669"/>
    <property type="project" value="UniProtKB-KW"/>
</dbReference>
<gene>
    <name evidence="3" type="ORF">SteCoe_26237</name>
</gene>
<organism evidence="3 4">
    <name type="scientific">Stentor coeruleus</name>
    <dbReference type="NCBI Taxonomy" id="5963"/>
    <lineage>
        <taxon>Eukaryota</taxon>
        <taxon>Sar</taxon>
        <taxon>Alveolata</taxon>
        <taxon>Ciliophora</taxon>
        <taxon>Postciliodesmatophora</taxon>
        <taxon>Heterotrichea</taxon>
        <taxon>Heterotrichida</taxon>
        <taxon>Stentoridae</taxon>
        <taxon>Stentor</taxon>
    </lineage>
</organism>
<dbReference type="InterPro" id="IPR035979">
    <property type="entry name" value="RBD_domain_sf"/>
</dbReference>
<name>A0A1R2BDC3_9CILI</name>
<dbReference type="Proteomes" id="UP000187209">
    <property type="component" value="Unassembled WGS sequence"/>
</dbReference>
<dbReference type="InterPro" id="IPR034454">
    <property type="entry name" value="MEI2-like_RRM3"/>
</dbReference>
<evidence type="ECO:0000313" key="4">
    <source>
        <dbReference type="Proteomes" id="UP000187209"/>
    </source>
</evidence>
<evidence type="ECO:0000313" key="3">
    <source>
        <dbReference type="EMBL" id="OMJ74759.1"/>
    </source>
</evidence>
<dbReference type="AlphaFoldDB" id="A0A1R2BDC3"/>
<protein>
    <recommendedName>
        <fullName evidence="2">Mei2-like C-terminal RNA recognition motif domain-containing protein</fullName>
    </recommendedName>
</protein>
<feature type="domain" description="Mei2-like C-terminal RNA recognition motif" evidence="2">
    <location>
        <begin position="212"/>
        <end position="308"/>
    </location>
</feature>
<evidence type="ECO:0000259" key="2">
    <source>
        <dbReference type="Pfam" id="PF04059"/>
    </source>
</evidence>
<keyword evidence="1" id="KW-0694">RNA-binding</keyword>
<dbReference type="Gene3D" id="3.30.70.330">
    <property type="match status" value="1"/>
</dbReference>
<reference evidence="3 4" key="1">
    <citation type="submission" date="2016-11" db="EMBL/GenBank/DDBJ databases">
        <title>The macronuclear genome of Stentor coeruleus: a giant cell with tiny introns.</title>
        <authorList>
            <person name="Slabodnick M."/>
            <person name="Ruby J.G."/>
            <person name="Reiff S.B."/>
            <person name="Swart E.C."/>
            <person name="Gosai S."/>
            <person name="Prabakaran S."/>
            <person name="Witkowska E."/>
            <person name="Larue G.E."/>
            <person name="Fisher S."/>
            <person name="Freeman R.M."/>
            <person name="Gunawardena J."/>
            <person name="Chu W."/>
            <person name="Stover N.A."/>
            <person name="Gregory B.D."/>
            <person name="Nowacki M."/>
            <person name="Derisi J."/>
            <person name="Roy S.W."/>
            <person name="Marshall W.F."/>
            <person name="Sood P."/>
        </authorList>
    </citation>
    <scope>NUCLEOTIDE SEQUENCE [LARGE SCALE GENOMIC DNA]</scope>
    <source>
        <strain evidence="3">WM001</strain>
    </source>
</reference>
<dbReference type="CDD" id="cd12531">
    <property type="entry name" value="RRM3_MEI2_like"/>
    <property type="match status" value="1"/>
</dbReference>
<dbReference type="InterPro" id="IPR007201">
    <property type="entry name" value="Mei2-like_Rrm_C"/>
</dbReference>
<dbReference type="SUPFAM" id="SSF54928">
    <property type="entry name" value="RNA-binding domain, RBD"/>
    <property type="match status" value="2"/>
</dbReference>
<comment type="caution">
    <text evidence="3">The sequence shown here is derived from an EMBL/GenBank/DDBJ whole genome shotgun (WGS) entry which is preliminary data.</text>
</comment>
<accession>A0A1R2BDC3</accession>
<dbReference type="EMBL" id="MPUH01000730">
    <property type="protein sequence ID" value="OMJ74759.1"/>
    <property type="molecule type" value="Genomic_DNA"/>
</dbReference>